<feature type="transmembrane region" description="Helical" evidence="6">
    <location>
        <begin position="315"/>
        <end position="333"/>
    </location>
</feature>
<feature type="compositionally biased region" description="Basic residues" evidence="5">
    <location>
        <begin position="117"/>
        <end position="128"/>
    </location>
</feature>
<feature type="compositionally biased region" description="Basic and acidic residues" evidence="5">
    <location>
        <begin position="386"/>
        <end position="399"/>
    </location>
</feature>
<evidence type="ECO:0000256" key="3">
    <source>
        <dbReference type="ARBA" id="ARBA00022989"/>
    </source>
</evidence>
<feature type="compositionally biased region" description="Low complexity" evidence="5">
    <location>
        <begin position="91"/>
        <end position="106"/>
    </location>
</feature>
<dbReference type="OrthoDB" id="3639251at2759"/>
<gene>
    <name evidence="8" type="ORF">PPROV_000054500</name>
</gene>
<dbReference type="EMBL" id="BNJQ01000002">
    <property type="protein sequence ID" value="GHP01788.1"/>
    <property type="molecule type" value="Genomic_DNA"/>
</dbReference>
<dbReference type="GO" id="GO:0061513">
    <property type="term" value="F:glucose 6-phosphate:phosphate antiporter activity"/>
    <property type="evidence" value="ECO:0007669"/>
    <property type="project" value="TreeGrafter"/>
</dbReference>
<feature type="transmembrane region" description="Helical" evidence="6">
    <location>
        <begin position="497"/>
        <end position="517"/>
    </location>
</feature>
<dbReference type="Pfam" id="PF07690">
    <property type="entry name" value="MFS_1"/>
    <property type="match status" value="1"/>
</dbReference>
<dbReference type="InterPro" id="IPR051337">
    <property type="entry name" value="OPA_Antiporter"/>
</dbReference>
<organism evidence="8 9">
    <name type="scientific">Pycnococcus provasolii</name>
    <dbReference type="NCBI Taxonomy" id="41880"/>
    <lineage>
        <taxon>Eukaryota</taxon>
        <taxon>Viridiplantae</taxon>
        <taxon>Chlorophyta</taxon>
        <taxon>Pseudoscourfieldiophyceae</taxon>
        <taxon>Pseudoscourfieldiales</taxon>
        <taxon>Pycnococcaceae</taxon>
        <taxon>Pycnococcus</taxon>
    </lineage>
</organism>
<evidence type="ECO:0000256" key="4">
    <source>
        <dbReference type="ARBA" id="ARBA00023136"/>
    </source>
</evidence>
<evidence type="ECO:0000313" key="9">
    <source>
        <dbReference type="Proteomes" id="UP000660262"/>
    </source>
</evidence>
<dbReference type="GO" id="GO:0016020">
    <property type="term" value="C:membrane"/>
    <property type="evidence" value="ECO:0007669"/>
    <property type="project" value="UniProtKB-ARBA"/>
</dbReference>
<dbReference type="SUPFAM" id="SSF103473">
    <property type="entry name" value="MFS general substrate transporter"/>
    <property type="match status" value="1"/>
</dbReference>
<evidence type="ECO:0000259" key="7">
    <source>
        <dbReference type="PROSITE" id="PS50850"/>
    </source>
</evidence>
<dbReference type="Proteomes" id="UP000660262">
    <property type="component" value="Unassembled WGS sequence"/>
</dbReference>
<feature type="transmembrane region" description="Helical" evidence="6">
    <location>
        <begin position="587"/>
        <end position="609"/>
    </location>
</feature>
<evidence type="ECO:0000256" key="6">
    <source>
        <dbReference type="SAM" id="Phobius"/>
    </source>
</evidence>
<keyword evidence="3 6" id="KW-1133">Transmembrane helix</keyword>
<proteinExistence type="predicted"/>
<dbReference type="GO" id="GO:0012505">
    <property type="term" value="C:endomembrane system"/>
    <property type="evidence" value="ECO:0007669"/>
    <property type="project" value="UniProtKB-SubCell"/>
</dbReference>
<feature type="domain" description="Major facilitator superfamily (MFS) profile" evidence="7">
    <location>
        <begin position="181"/>
        <end position="612"/>
    </location>
</feature>
<sequence length="622" mass="66515">MATKMVVSQVSQRSPLCDYKSSRNRNAPPRRLGRSSSSLYGLDSFSSLFGKVGSGVFQRERSLRCFLGNGATPFASRHLRESAIQAAATPSRSSNGSSSSSSSNSSIINHHNDKYRHSTHRRPLKKLRLAPSKPCKTTNVVTTTTACASAAAASGSTSSDNNGGAEVVADLPEDRLRQFQVRRLFVFLGILLGYSCYYLTRNSMTYTAPVLIASDTGKALGLDITSIGALTSIFPIAYGMSKFVSGVVGAKFPPRVMLAGGLALTGVFNILFGYSTSMAYYLIFWTANGVLQGFGGPACARVLTSWFATKERGTYWGMWNIAHNLGGFLAPLLAGNAARIYGWQWGMWAPGIVGVVMAVFVLYLVGDSPEAMGYPPVEKAPKKEKKAAQEGEEKKPEKKLESEMSLTEILFKNVLSRPAIWGMAFAYFFVYVLRQGITSWSTFYLLNAKGVADVGSAVARVSGLELGGLAGSLVAGKISDYAISRAKPGEGSVGKRVQVVMAYLVGVAGALLLFKAVPGPWAVAQWFVVFMIGFFLYGPQMLIGLCGAELVGPLSVGASEGFLGWIAYLGAANAGVPLSIIVKNYGWNAYFITLLCAAAGAMLLLAPMVNLKSAVQREAEEK</sequence>
<feature type="transmembrane region" description="Helical" evidence="6">
    <location>
        <begin position="523"/>
        <end position="550"/>
    </location>
</feature>
<feature type="transmembrane region" description="Helical" evidence="6">
    <location>
        <begin position="278"/>
        <end position="303"/>
    </location>
</feature>
<dbReference type="Gene3D" id="1.20.1250.20">
    <property type="entry name" value="MFS general substrate transporter like domains"/>
    <property type="match status" value="2"/>
</dbReference>
<evidence type="ECO:0000256" key="1">
    <source>
        <dbReference type="ARBA" id="ARBA00004127"/>
    </source>
</evidence>
<dbReference type="InterPro" id="IPR036259">
    <property type="entry name" value="MFS_trans_sf"/>
</dbReference>
<dbReference type="InterPro" id="IPR020846">
    <property type="entry name" value="MFS_dom"/>
</dbReference>
<feature type="transmembrane region" description="Helical" evidence="6">
    <location>
        <begin position="184"/>
        <end position="200"/>
    </location>
</feature>
<feature type="transmembrane region" description="Helical" evidence="6">
    <location>
        <begin position="419"/>
        <end position="437"/>
    </location>
</feature>
<comment type="caution">
    <text evidence="8">The sequence shown here is derived from an EMBL/GenBank/DDBJ whole genome shotgun (WGS) entry which is preliminary data.</text>
</comment>
<evidence type="ECO:0000256" key="2">
    <source>
        <dbReference type="ARBA" id="ARBA00022692"/>
    </source>
</evidence>
<feature type="transmembrane region" description="Helical" evidence="6">
    <location>
        <begin position="562"/>
        <end position="581"/>
    </location>
</feature>
<reference evidence="8" key="1">
    <citation type="submission" date="2020-10" db="EMBL/GenBank/DDBJ databases">
        <title>Unveiling of a novel bifunctional photoreceptor, Dualchrome1, isolated from a cosmopolitan green alga.</title>
        <authorList>
            <person name="Suzuki S."/>
            <person name="Kawachi M."/>
        </authorList>
    </citation>
    <scope>NUCLEOTIDE SEQUENCE</scope>
    <source>
        <strain evidence="8">NIES 2893</strain>
    </source>
</reference>
<dbReference type="PANTHER" id="PTHR43826">
    <property type="entry name" value="GLUCOSE-6-PHOSPHATE EXCHANGER SLC37A4"/>
    <property type="match status" value="1"/>
</dbReference>
<protein>
    <recommendedName>
        <fullName evidence="7">Major facilitator superfamily (MFS) profile domain-containing protein</fullName>
    </recommendedName>
</protein>
<keyword evidence="2 6" id="KW-0812">Transmembrane</keyword>
<feature type="transmembrane region" description="Helical" evidence="6">
    <location>
        <begin position="220"/>
        <end position="240"/>
    </location>
</feature>
<keyword evidence="9" id="KW-1185">Reference proteome</keyword>
<dbReference type="PANTHER" id="PTHR43826:SF3">
    <property type="entry name" value="GLUCOSE-6-PHOSPHATE EXCHANGER SLC37A4"/>
    <property type="match status" value="1"/>
</dbReference>
<keyword evidence="4 6" id="KW-0472">Membrane</keyword>
<comment type="subcellular location">
    <subcellularLocation>
        <location evidence="1">Endomembrane system</location>
        <topology evidence="1">Multi-pass membrane protein</topology>
    </subcellularLocation>
</comment>
<feature type="region of interest" description="Disordered" evidence="5">
    <location>
        <begin position="375"/>
        <end position="399"/>
    </location>
</feature>
<dbReference type="InterPro" id="IPR011701">
    <property type="entry name" value="MFS"/>
</dbReference>
<accession>A0A830H598</accession>
<feature type="region of interest" description="Disordered" evidence="5">
    <location>
        <begin position="85"/>
        <end position="129"/>
    </location>
</feature>
<evidence type="ECO:0000313" key="8">
    <source>
        <dbReference type="EMBL" id="GHP01788.1"/>
    </source>
</evidence>
<dbReference type="PROSITE" id="PS50850">
    <property type="entry name" value="MFS"/>
    <property type="match status" value="1"/>
</dbReference>
<feature type="transmembrane region" description="Helical" evidence="6">
    <location>
        <begin position="345"/>
        <end position="365"/>
    </location>
</feature>
<feature type="region of interest" description="Disordered" evidence="5">
    <location>
        <begin position="1"/>
        <end position="36"/>
    </location>
</feature>
<feature type="transmembrane region" description="Helical" evidence="6">
    <location>
        <begin position="252"/>
        <end position="272"/>
    </location>
</feature>
<dbReference type="AlphaFoldDB" id="A0A830H598"/>
<name>A0A830H598_9CHLO</name>
<dbReference type="GO" id="GO:0035435">
    <property type="term" value="P:phosphate ion transmembrane transport"/>
    <property type="evidence" value="ECO:0007669"/>
    <property type="project" value="TreeGrafter"/>
</dbReference>
<feature type="compositionally biased region" description="Polar residues" evidence="5">
    <location>
        <begin position="1"/>
        <end position="14"/>
    </location>
</feature>
<evidence type="ECO:0000256" key="5">
    <source>
        <dbReference type="SAM" id="MobiDB-lite"/>
    </source>
</evidence>